<keyword evidence="2" id="KW-1185">Reference proteome</keyword>
<name>A0A843WLI2_COLES</name>
<organism evidence="1 2">
    <name type="scientific">Colocasia esculenta</name>
    <name type="common">Wild taro</name>
    <name type="synonym">Arum esculentum</name>
    <dbReference type="NCBI Taxonomy" id="4460"/>
    <lineage>
        <taxon>Eukaryota</taxon>
        <taxon>Viridiplantae</taxon>
        <taxon>Streptophyta</taxon>
        <taxon>Embryophyta</taxon>
        <taxon>Tracheophyta</taxon>
        <taxon>Spermatophyta</taxon>
        <taxon>Magnoliopsida</taxon>
        <taxon>Liliopsida</taxon>
        <taxon>Araceae</taxon>
        <taxon>Aroideae</taxon>
        <taxon>Colocasieae</taxon>
        <taxon>Colocasia</taxon>
    </lineage>
</organism>
<evidence type="ECO:0000313" key="2">
    <source>
        <dbReference type="Proteomes" id="UP000652761"/>
    </source>
</evidence>
<dbReference type="EMBL" id="NMUH01003065">
    <property type="protein sequence ID" value="MQM03600.1"/>
    <property type="molecule type" value="Genomic_DNA"/>
</dbReference>
<dbReference type="AlphaFoldDB" id="A0A843WLI2"/>
<protein>
    <submittedName>
        <fullName evidence="1">Uncharacterized protein</fullName>
    </submittedName>
</protein>
<proteinExistence type="predicted"/>
<dbReference type="Proteomes" id="UP000652761">
    <property type="component" value="Unassembled WGS sequence"/>
</dbReference>
<reference evidence="1" key="1">
    <citation type="submission" date="2017-07" db="EMBL/GenBank/DDBJ databases">
        <title>Taro Niue Genome Assembly and Annotation.</title>
        <authorList>
            <person name="Atibalentja N."/>
            <person name="Keating K."/>
            <person name="Fields C.J."/>
        </authorList>
    </citation>
    <scope>NUCLEOTIDE SEQUENCE</scope>
    <source>
        <strain evidence="1">Niue_2</strain>
        <tissue evidence="1">Leaf</tissue>
    </source>
</reference>
<sequence>MTAVAILAFDRWPSSFESTTVAAIPPFDRQSSSFELTTTATIHPSDQRPSTFESTTTAAAETLSLNASSTSRHLLLPLRSHSCTPPQGLDATATAVTALRTPRIATRQRMRMLKQGFANHGKSL</sequence>
<gene>
    <name evidence="1" type="ORF">Taro_036378</name>
</gene>
<comment type="caution">
    <text evidence="1">The sequence shown here is derived from an EMBL/GenBank/DDBJ whole genome shotgun (WGS) entry which is preliminary data.</text>
</comment>
<accession>A0A843WLI2</accession>
<evidence type="ECO:0000313" key="1">
    <source>
        <dbReference type="EMBL" id="MQM03600.1"/>
    </source>
</evidence>